<dbReference type="EMBL" id="KB706360">
    <property type="protein sequence ID" value="EMR67752.1"/>
    <property type="molecule type" value="Genomic_DNA"/>
</dbReference>
<name>M7SU10_EUTLA</name>
<dbReference type="OrthoDB" id="5273847at2759"/>
<dbReference type="InterPro" id="IPR001810">
    <property type="entry name" value="F-box_dom"/>
</dbReference>
<evidence type="ECO:0000313" key="4">
    <source>
        <dbReference type="Proteomes" id="UP000012174"/>
    </source>
</evidence>
<dbReference type="InterPro" id="IPR036047">
    <property type="entry name" value="F-box-like_dom_sf"/>
</dbReference>
<feature type="compositionally biased region" description="Basic and acidic residues" evidence="1">
    <location>
        <begin position="15"/>
        <end position="25"/>
    </location>
</feature>
<feature type="region of interest" description="Disordered" evidence="1">
    <location>
        <begin position="375"/>
        <end position="397"/>
    </location>
</feature>
<proteinExistence type="predicted"/>
<dbReference type="SUPFAM" id="SSF81383">
    <property type="entry name" value="F-box domain"/>
    <property type="match status" value="1"/>
</dbReference>
<evidence type="ECO:0000256" key="1">
    <source>
        <dbReference type="SAM" id="MobiDB-lite"/>
    </source>
</evidence>
<feature type="region of interest" description="Disordered" evidence="1">
    <location>
        <begin position="1"/>
        <end position="25"/>
    </location>
</feature>
<dbReference type="KEGG" id="ela:UCREL1_5247"/>
<reference evidence="4" key="1">
    <citation type="journal article" date="2013" name="Genome Announc.">
        <title>Draft genome sequence of the grapevine dieback fungus Eutypa lata UCR-EL1.</title>
        <authorList>
            <person name="Blanco-Ulate B."/>
            <person name="Rolshausen P.E."/>
            <person name="Cantu D."/>
        </authorList>
    </citation>
    <scope>NUCLEOTIDE SEQUENCE [LARGE SCALE GENOMIC DNA]</scope>
    <source>
        <strain evidence="4">UCR-EL1</strain>
    </source>
</reference>
<keyword evidence="4" id="KW-1185">Reference proteome</keyword>
<feature type="compositionally biased region" description="Acidic residues" evidence="1">
    <location>
        <begin position="440"/>
        <end position="449"/>
    </location>
</feature>
<gene>
    <name evidence="3" type="ORF">UCREL1_5247</name>
</gene>
<sequence length="535" mass="61062">MEFNESSRPLINYADKGESQERVSGKPEEFYDKQVMLLWDSDNQQWAFLLEGTCWELFTARFGAMESNGDIDLATGLARILCNLNRKSTTSLRDVLPTCPPPPDREAQGSDHEHWGLCPRLFRTPQRIFALNKETTGVWKEPLEQIISSFIYEGGREPITLRRIRLRRPESDIWNDLMDPDDYLDISSDGILLGSHHRPQHQVPTVDGFSRFPTELLLHILAFVPFEDLPKLRLASKVIAAASPLGQLPTLYWKIAFQYHYPCAIPRFLGKPDWRTLCFSMRPLFRPRWSRGPPGRWGKYYDDYPEDCGVHGVLEIKQQFWDRLDGLRDLICRKPRGVPVDSLTDRKFMTAGLDAEWQSHRHEMQLTHLFMPQLHECHNNDNDNDNDNDNSRTKNNGYLSRTPWLAQSYRLRSIGVTTTQLGKKTFISGLRLYHKRASDCDDDSEPDPDPDTKINTNTNPWATNPWACDEFGYTAYAPETALQVLRGEDIGGIKVQYSTSDGSDDGGRITSIKFILVNYCGLTGLSLIGAGIASS</sequence>
<dbReference type="AlphaFoldDB" id="M7SU10"/>
<dbReference type="HOGENOM" id="CLU_509021_0_0_1"/>
<dbReference type="Proteomes" id="UP000012174">
    <property type="component" value="Unassembled WGS sequence"/>
</dbReference>
<evidence type="ECO:0000313" key="3">
    <source>
        <dbReference type="EMBL" id="EMR67752.1"/>
    </source>
</evidence>
<accession>M7SU10</accession>
<dbReference type="Pfam" id="PF00646">
    <property type="entry name" value="F-box"/>
    <property type="match status" value="1"/>
</dbReference>
<protein>
    <recommendedName>
        <fullName evidence="2">F-box domain-containing protein</fullName>
    </recommendedName>
</protein>
<feature type="domain" description="F-box" evidence="2">
    <location>
        <begin position="209"/>
        <end position="237"/>
    </location>
</feature>
<evidence type="ECO:0000259" key="2">
    <source>
        <dbReference type="Pfam" id="PF00646"/>
    </source>
</evidence>
<organism evidence="3 4">
    <name type="scientific">Eutypa lata (strain UCR-EL1)</name>
    <name type="common">Grapevine dieback disease fungus</name>
    <name type="synonym">Eutypa armeniacae</name>
    <dbReference type="NCBI Taxonomy" id="1287681"/>
    <lineage>
        <taxon>Eukaryota</taxon>
        <taxon>Fungi</taxon>
        <taxon>Dikarya</taxon>
        <taxon>Ascomycota</taxon>
        <taxon>Pezizomycotina</taxon>
        <taxon>Sordariomycetes</taxon>
        <taxon>Xylariomycetidae</taxon>
        <taxon>Xylariales</taxon>
        <taxon>Diatrypaceae</taxon>
        <taxon>Eutypa</taxon>
    </lineage>
</organism>
<feature type="region of interest" description="Disordered" evidence="1">
    <location>
        <begin position="437"/>
        <end position="458"/>
    </location>
</feature>